<sequence>MPKTKKWLIAAIAITYVVAALLSILIDDGSLSESTRASILNVVDLFGVSGRLSSESSFPHIAQVYFSFCILLYPMFFVFFMLAFWAPTLPSYAERIRGMARIQFFLGGLFLSGIGVLLPAAIRGQDSRLFPIGSSTWGLIGFGWMPYAGGALALALGLSALFRSLRT</sequence>
<protein>
    <submittedName>
        <fullName evidence="1">Uncharacterized protein</fullName>
    </submittedName>
</protein>
<gene>
    <name evidence="1" type="ORF">BJI69_18190</name>
</gene>
<organism evidence="1 2">
    <name type="scientific">Luteibacter rhizovicinus DSM 16549</name>
    <dbReference type="NCBI Taxonomy" id="1440763"/>
    <lineage>
        <taxon>Bacteria</taxon>
        <taxon>Pseudomonadati</taxon>
        <taxon>Pseudomonadota</taxon>
        <taxon>Gammaproteobacteria</taxon>
        <taxon>Lysobacterales</taxon>
        <taxon>Rhodanobacteraceae</taxon>
        <taxon>Luteibacter</taxon>
    </lineage>
</organism>
<dbReference type="EMBL" id="CP017480">
    <property type="protein sequence ID" value="APG05643.1"/>
    <property type="molecule type" value="Genomic_DNA"/>
</dbReference>
<dbReference type="PATRIC" id="fig|1440763.5.peg.1962"/>
<dbReference type="AlphaFoldDB" id="A0A0G9HH52"/>
<dbReference type="RefSeq" id="WP_046967674.1">
    <property type="nucleotide sequence ID" value="NZ_CP017480.1"/>
</dbReference>
<dbReference type="Proteomes" id="UP000182987">
    <property type="component" value="Chromosome"/>
</dbReference>
<dbReference type="KEGG" id="lrz:BJI69_18190"/>
<accession>A0A0G9HH52</accession>
<reference evidence="2" key="1">
    <citation type="submission" date="2016-09" db="EMBL/GenBank/DDBJ databases">
        <authorList>
            <person name="Lysoe E."/>
        </authorList>
    </citation>
    <scope>NUCLEOTIDE SEQUENCE [LARGE SCALE GENOMIC DNA]</scope>
    <source>
        <strain evidence="2">LJ96T</strain>
    </source>
</reference>
<evidence type="ECO:0000313" key="1">
    <source>
        <dbReference type="EMBL" id="APG05643.1"/>
    </source>
</evidence>
<name>A0A0G9HH52_9GAMM</name>
<evidence type="ECO:0000313" key="2">
    <source>
        <dbReference type="Proteomes" id="UP000182987"/>
    </source>
</evidence>
<dbReference type="STRING" id="1440763.BJI69_18190"/>
<keyword evidence="2" id="KW-1185">Reference proteome</keyword>
<proteinExistence type="predicted"/>